<evidence type="ECO:0000313" key="2">
    <source>
        <dbReference type="EMBL" id="KAF6832565.1"/>
    </source>
</evidence>
<keyword evidence="3" id="KW-1185">Reference proteome</keyword>
<protein>
    <submittedName>
        <fullName evidence="2">Uncharacterized protein</fullName>
    </submittedName>
</protein>
<evidence type="ECO:0000313" key="3">
    <source>
        <dbReference type="Proteomes" id="UP000654918"/>
    </source>
</evidence>
<evidence type="ECO:0000256" key="1">
    <source>
        <dbReference type="SAM" id="MobiDB-lite"/>
    </source>
</evidence>
<name>A0A8H6NHB1_9PEZI</name>
<reference evidence="2" key="1">
    <citation type="journal article" date="2020" name="Phytopathology">
        <title>Genome Sequence Resources of Colletotrichum truncatum, C. plurivorum, C. musicola, and C. sojae: Four Species Pathogenic to Soybean (Glycine max).</title>
        <authorList>
            <person name="Rogerio F."/>
            <person name="Boufleur T.R."/>
            <person name="Ciampi-Guillardi M."/>
            <person name="Sukno S.A."/>
            <person name="Thon M.R."/>
            <person name="Massola Junior N.S."/>
            <person name="Baroncelli R."/>
        </authorList>
    </citation>
    <scope>NUCLEOTIDE SEQUENCE</scope>
    <source>
        <strain evidence="2">LFN00145</strain>
    </source>
</reference>
<sequence>MALESGASDSKVYNQRRTSGEAVQRDVDVVVTHGHLQARGWSDRTPRAPWRRLGGPSRAPSLAVGRVHGWRSRWIGVGAAWPVGLGAGGTQSLQLARTEGVGRLAGKLLCSY</sequence>
<proteinExistence type="predicted"/>
<feature type="region of interest" description="Disordered" evidence="1">
    <location>
        <begin position="37"/>
        <end position="56"/>
    </location>
</feature>
<organism evidence="2 3">
    <name type="scientific">Colletotrichum plurivorum</name>
    <dbReference type="NCBI Taxonomy" id="2175906"/>
    <lineage>
        <taxon>Eukaryota</taxon>
        <taxon>Fungi</taxon>
        <taxon>Dikarya</taxon>
        <taxon>Ascomycota</taxon>
        <taxon>Pezizomycotina</taxon>
        <taxon>Sordariomycetes</taxon>
        <taxon>Hypocreomycetidae</taxon>
        <taxon>Glomerellales</taxon>
        <taxon>Glomerellaceae</taxon>
        <taxon>Colletotrichum</taxon>
        <taxon>Colletotrichum orchidearum species complex</taxon>
    </lineage>
</organism>
<dbReference type="Proteomes" id="UP000654918">
    <property type="component" value="Unassembled WGS sequence"/>
</dbReference>
<feature type="region of interest" description="Disordered" evidence="1">
    <location>
        <begin position="1"/>
        <end position="20"/>
    </location>
</feature>
<dbReference type="AlphaFoldDB" id="A0A8H6NHB1"/>
<dbReference type="EMBL" id="WIGO01000068">
    <property type="protein sequence ID" value="KAF6832565.1"/>
    <property type="molecule type" value="Genomic_DNA"/>
</dbReference>
<comment type="caution">
    <text evidence="2">The sequence shown here is derived from an EMBL/GenBank/DDBJ whole genome shotgun (WGS) entry which is preliminary data.</text>
</comment>
<gene>
    <name evidence="2" type="ORF">CPLU01_06107</name>
</gene>
<feature type="compositionally biased region" description="Polar residues" evidence="1">
    <location>
        <begin position="7"/>
        <end position="17"/>
    </location>
</feature>
<accession>A0A8H6NHB1</accession>